<evidence type="ECO:0000313" key="1">
    <source>
        <dbReference type="EMBL" id="CAK9169029.1"/>
    </source>
</evidence>
<evidence type="ECO:0008006" key="3">
    <source>
        <dbReference type="Google" id="ProtNLM"/>
    </source>
</evidence>
<reference evidence="1 2" key="1">
    <citation type="submission" date="2024-02" db="EMBL/GenBank/DDBJ databases">
        <authorList>
            <person name="Vignale AGUSTIN F."/>
            <person name="Sosa J E."/>
            <person name="Modenutti C."/>
        </authorList>
    </citation>
    <scope>NUCLEOTIDE SEQUENCE [LARGE SCALE GENOMIC DNA]</scope>
</reference>
<protein>
    <recommendedName>
        <fullName evidence="3">Secreted protein</fullName>
    </recommendedName>
</protein>
<accession>A0ABC8TID0</accession>
<sequence length="76" mass="8558">MVVVAWVLEEAPEVPVGVGQAVPVRHVVGLCCCHGCLDPPRSRFEQERHGSRLIVHFAYSCQQQMQQEHRKALIPN</sequence>
<gene>
    <name evidence="1" type="ORF">ILEXP_LOCUS38461</name>
</gene>
<name>A0ABC8TID0_9AQUA</name>
<dbReference type="AlphaFoldDB" id="A0ABC8TID0"/>
<dbReference type="EMBL" id="CAUOFW020005214">
    <property type="protein sequence ID" value="CAK9169029.1"/>
    <property type="molecule type" value="Genomic_DNA"/>
</dbReference>
<organism evidence="1 2">
    <name type="scientific">Ilex paraguariensis</name>
    <name type="common">yerba mate</name>
    <dbReference type="NCBI Taxonomy" id="185542"/>
    <lineage>
        <taxon>Eukaryota</taxon>
        <taxon>Viridiplantae</taxon>
        <taxon>Streptophyta</taxon>
        <taxon>Embryophyta</taxon>
        <taxon>Tracheophyta</taxon>
        <taxon>Spermatophyta</taxon>
        <taxon>Magnoliopsida</taxon>
        <taxon>eudicotyledons</taxon>
        <taxon>Gunneridae</taxon>
        <taxon>Pentapetalae</taxon>
        <taxon>asterids</taxon>
        <taxon>campanulids</taxon>
        <taxon>Aquifoliales</taxon>
        <taxon>Aquifoliaceae</taxon>
        <taxon>Ilex</taxon>
    </lineage>
</organism>
<evidence type="ECO:0000313" key="2">
    <source>
        <dbReference type="Proteomes" id="UP001642360"/>
    </source>
</evidence>
<comment type="caution">
    <text evidence="1">The sequence shown here is derived from an EMBL/GenBank/DDBJ whole genome shotgun (WGS) entry which is preliminary data.</text>
</comment>
<dbReference type="Proteomes" id="UP001642360">
    <property type="component" value="Unassembled WGS sequence"/>
</dbReference>
<proteinExistence type="predicted"/>
<keyword evidence="2" id="KW-1185">Reference proteome</keyword>